<dbReference type="InterPro" id="IPR036046">
    <property type="entry name" value="Acylphosphatase-like_dom_sf"/>
</dbReference>
<reference evidence="2 3" key="1">
    <citation type="submission" date="2016-03" db="EMBL/GenBank/DDBJ databases">
        <title>Complete genome sequence of a novel chlorpyrifos degrading bacterium, Cupriavidus nantongensis sp. X1.</title>
        <authorList>
            <person name="Fang L."/>
        </authorList>
    </citation>
    <scope>NUCLEOTIDE SEQUENCE [LARGE SCALE GENOMIC DNA]</scope>
    <source>
        <strain evidence="2 3">X1</strain>
    </source>
</reference>
<sequence length="147" mass="16015">MLVRLLYASRARQAIDAALLDAILAASLERNPRHGITGVLCHGNGIFLQALEGDRQEVSQLFQSIARDPRHHDVTLLHFEETCTRDFAGWAMGQVNAARLNTATLLKFSARAELDPYRTGGAASLALLKELIAGASVVSRTGERGRH</sequence>
<dbReference type="PROSITE" id="PS50925">
    <property type="entry name" value="BLUF"/>
    <property type="match status" value="1"/>
</dbReference>
<dbReference type="GO" id="GO:0009882">
    <property type="term" value="F:blue light photoreceptor activity"/>
    <property type="evidence" value="ECO:0007669"/>
    <property type="project" value="InterPro"/>
</dbReference>
<dbReference type="OrthoDB" id="557705at2"/>
<gene>
    <name evidence="2" type="ORF">A2G96_28185</name>
</gene>
<dbReference type="RefSeq" id="WP_018008408.1">
    <property type="nucleotide sequence ID" value="NZ_CP014845.1"/>
</dbReference>
<evidence type="ECO:0000313" key="2">
    <source>
        <dbReference type="EMBL" id="AMR81654.1"/>
    </source>
</evidence>
<dbReference type="SUPFAM" id="SSF54975">
    <property type="entry name" value="Acylphosphatase/BLUF domain-like"/>
    <property type="match status" value="1"/>
</dbReference>
<dbReference type="EMBL" id="CP014845">
    <property type="protein sequence ID" value="AMR81654.1"/>
    <property type="molecule type" value="Genomic_DNA"/>
</dbReference>
<evidence type="ECO:0000259" key="1">
    <source>
        <dbReference type="PROSITE" id="PS50925"/>
    </source>
</evidence>
<dbReference type="Proteomes" id="UP000075238">
    <property type="component" value="Chromosome 2"/>
</dbReference>
<dbReference type="Gene3D" id="3.30.70.100">
    <property type="match status" value="1"/>
</dbReference>
<keyword evidence="3" id="KW-1185">Reference proteome</keyword>
<dbReference type="SMART" id="SM01034">
    <property type="entry name" value="BLUF"/>
    <property type="match status" value="1"/>
</dbReference>
<name>A0A142JU92_9BURK</name>
<accession>A0A142JU92</accession>
<proteinExistence type="predicted"/>
<dbReference type="Pfam" id="PF04940">
    <property type="entry name" value="BLUF"/>
    <property type="match status" value="1"/>
</dbReference>
<dbReference type="GO" id="GO:0071949">
    <property type="term" value="F:FAD binding"/>
    <property type="evidence" value="ECO:0007669"/>
    <property type="project" value="InterPro"/>
</dbReference>
<dbReference type="STRING" id="1796606.A2G96_28185"/>
<dbReference type="KEGG" id="cnan:A2G96_28185"/>
<organism evidence="2 3">
    <name type="scientific">Cupriavidus nantongensis</name>
    <dbReference type="NCBI Taxonomy" id="1796606"/>
    <lineage>
        <taxon>Bacteria</taxon>
        <taxon>Pseudomonadati</taxon>
        <taxon>Pseudomonadota</taxon>
        <taxon>Betaproteobacteria</taxon>
        <taxon>Burkholderiales</taxon>
        <taxon>Burkholderiaceae</taxon>
        <taxon>Cupriavidus</taxon>
    </lineage>
</organism>
<protein>
    <submittedName>
        <fullName evidence="2">Blue light sensor protein</fullName>
    </submittedName>
</protein>
<evidence type="ECO:0000313" key="3">
    <source>
        <dbReference type="Proteomes" id="UP000075238"/>
    </source>
</evidence>
<feature type="domain" description="BLUF" evidence="1">
    <location>
        <begin position="2"/>
        <end position="93"/>
    </location>
</feature>
<dbReference type="AlphaFoldDB" id="A0A142JU92"/>
<dbReference type="InterPro" id="IPR007024">
    <property type="entry name" value="BLUF_domain"/>
</dbReference>